<comment type="caution">
    <text evidence="3">The sequence shown here is derived from an EMBL/GenBank/DDBJ whole genome shotgun (WGS) entry which is preliminary data.</text>
</comment>
<evidence type="ECO:0000259" key="2">
    <source>
        <dbReference type="Pfam" id="PF24906"/>
    </source>
</evidence>
<organism evidence="3 4">
    <name type="scientific">Tetraparma gracilis</name>
    <dbReference type="NCBI Taxonomy" id="2962635"/>
    <lineage>
        <taxon>Eukaryota</taxon>
        <taxon>Sar</taxon>
        <taxon>Stramenopiles</taxon>
        <taxon>Ochrophyta</taxon>
        <taxon>Bolidophyceae</taxon>
        <taxon>Parmales</taxon>
        <taxon>Triparmaceae</taxon>
        <taxon>Tetraparma</taxon>
    </lineage>
</organism>
<protein>
    <recommendedName>
        <fullName evidence="2">WRKY19-like zinc finger domain-containing protein</fullName>
    </recommendedName>
</protein>
<evidence type="ECO:0000256" key="1">
    <source>
        <dbReference type="SAM" id="MobiDB-lite"/>
    </source>
</evidence>
<reference evidence="3 4" key="1">
    <citation type="journal article" date="2023" name="Commun. Biol.">
        <title>Genome analysis of Parmales, the sister group of diatoms, reveals the evolutionary specialization of diatoms from phago-mixotrophs to photoautotrophs.</title>
        <authorList>
            <person name="Ban H."/>
            <person name="Sato S."/>
            <person name="Yoshikawa S."/>
            <person name="Yamada K."/>
            <person name="Nakamura Y."/>
            <person name="Ichinomiya M."/>
            <person name="Sato N."/>
            <person name="Blanc-Mathieu R."/>
            <person name="Endo H."/>
            <person name="Kuwata A."/>
            <person name="Ogata H."/>
        </authorList>
    </citation>
    <scope>NUCLEOTIDE SEQUENCE [LARGE SCALE GENOMIC DNA]</scope>
</reference>
<feature type="domain" description="WRKY19-like zinc finger" evidence="2">
    <location>
        <begin position="670"/>
        <end position="694"/>
    </location>
</feature>
<proteinExistence type="predicted"/>
<evidence type="ECO:0000313" key="3">
    <source>
        <dbReference type="EMBL" id="GMI28447.1"/>
    </source>
</evidence>
<dbReference type="PANTHER" id="PTHR31827:SF1">
    <property type="entry name" value="EMB|CAB89363.1"/>
    <property type="match status" value="1"/>
</dbReference>
<dbReference type="InterPro" id="IPR056866">
    <property type="entry name" value="Znf_WRKY19"/>
</dbReference>
<accession>A0ABQ6MMA8</accession>
<feature type="non-terminal residue" evidence="3">
    <location>
        <position position="1"/>
    </location>
</feature>
<feature type="domain" description="WRKY19-like zinc finger" evidence="2">
    <location>
        <begin position="695"/>
        <end position="719"/>
    </location>
</feature>
<keyword evidence="4" id="KW-1185">Reference proteome</keyword>
<feature type="region of interest" description="Disordered" evidence="1">
    <location>
        <begin position="557"/>
        <end position="587"/>
    </location>
</feature>
<sequence length="791" mass="83695">PPPPKSDGTPDTEENSTDGSQSPESEVDEFAYSVWETVMTTSAAPPTTTALDISALKVSNVPQPEDAIGLDLSEPEVAAPEIQPSLLELPNTLHPAAPVASSGFVLEDTTRQRVEEFVRGFLGLSSFDAADVFFSHPTQRQMTQIFTQGSETAPKEFSCFRYLNNPVTLAPWEGAAGTAYATANPLWSSDRTVIFDRTRATLFDKIGVNTILAVPIIGGNDMLPKFVICFYSRDVVECVPFALRFVQNAIKLIWAEVKFEGESGANAKGKVWQDVRLNDLGEIAANIEQQQQFTKKRSHADAEKVMGGLESMGVGGGSAPPSGRASPVMDQVEMPSPTRRTVHYSSTTYRAKEFVKAQRAKSDISRILKEEEIDPLHELDTSTPGEQKPQSGIGAALAAAPPPPMGGIGAALSSAPEFDAPPQHVDFSVSFDENEADDGLRPMKRRNSGANLAASYGSPYGSYGGQSGGLNAFGSSSSFGSVNQGMPAFTHSSWDASYANPSRGFDMMGGGSQVGINPLPEDDYDMDASGNNFWDDEPPASINPNLGYNNFHGGKGMAYGSMPPPPPKPVPLRQAPAPKSKRGGGGAAVAGGSKVCRIVGCTDNSIARRPYCFKHSGSRQCEYAGPGGCAKCAQGSTRFCIAHGGGRRCTHSGCDKGARDKFFCAAHGGGKRCSIDGCTKSAVGGSAQCTSHGGGKRCNVMGCEKSAQSSTNFCVKHGGGKKCMWHDEGNKRCDRVARGRTDYCASHGGGVRCRLDGCNRVAIGKLQLCRQHGQAANKSGSAGIICPPAIM</sequence>
<name>A0ABQ6MMA8_9STRA</name>
<dbReference type="EMBL" id="BRYB01000357">
    <property type="protein sequence ID" value="GMI28447.1"/>
    <property type="molecule type" value="Genomic_DNA"/>
</dbReference>
<dbReference type="Pfam" id="PF24906">
    <property type="entry name" value="Zf_WRKY19"/>
    <property type="match status" value="2"/>
</dbReference>
<evidence type="ECO:0000313" key="4">
    <source>
        <dbReference type="Proteomes" id="UP001165060"/>
    </source>
</evidence>
<feature type="region of interest" description="Disordered" evidence="1">
    <location>
        <begin position="1"/>
        <end position="28"/>
    </location>
</feature>
<gene>
    <name evidence="3" type="ORF">TeGR_g14673</name>
</gene>
<dbReference type="Proteomes" id="UP001165060">
    <property type="component" value="Unassembled WGS sequence"/>
</dbReference>
<dbReference type="PANTHER" id="PTHR31827">
    <property type="entry name" value="EMB|CAB89363.1"/>
    <property type="match status" value="1"/>
</dbReference>